<evidence type="ECO:0000313" key="2">
    <source>
        <dbReference type="Proteomes" id="UP000658382"/>
    </source>
</evidence>
<proteinExistence type="predicted"/>
<sequence>MDIVVSYLGITITLYLSFQVKTILKVKENAGKISSLATFLFHIWYLQYG</sequence>
<dbReference type="Proteomes" id="UP000658382">
    <property type="component" value="Unassembled WGS sequence"/>
</dbReference>
<comment type="caution">
    <text evidence="1">The sequence shown here is derived from an EMBL/GenBank/DDBJ whole genome shotgun (WGS) entry which is preliminary data.</text>
</comment>
<protein>
    <submittedName>
        <fullName evidence="1">Uncharacterized protein</fullName>
    </submittedName>
</protein>
<name>A0A917Q3C2_9BACI</name>
<reference evidence="1" key="1">
    <citation type="journal article" date="2014" name="Int. J. Syst. Evol. Microbiol.">
        <title>Complete genome sequence of Corynebacterium casei LMG S-19264T (=DSM 44701T), isolated from a smear-ripened cheese.</title>
        <authorList>
            <consortium name="US DOE Joint Genome Institute (JGI-PGF)"/>
            <person name="Walter F."/>
            <person name="Albersmeier A."/>
            <person name="Kalinowski J."/>
            <person name="Ruckert C."/>
        </authorList>
    </citation>
    <scope>NUCLEOTIDE SEQUENCE</scope>
    <source>
        <strain evidence="1">JCM 12580</strain>
    </source>
</reference>
<accession>A0A917Q3C2</accession>
<keyword evidence="2" id="KW-1185">Reference proteome</keyword>
<gene>
    <name evidence="1" type="ORF">GCM10007063_34710</name>
</gene>
<dbReference type="EMBL" id="BMNQ01000103">
    <property type="protein sequence ID" value="GGK09296.1"/>
    <property type="molecule type" value="Genomic_DNA"/>
</dbReference>
<dbReference type="AlphaFoldDB" id="A0A917Q3C2"/>
<reference evidence="1" key="2">
    <citation type="submission" date="2020-09" db="EMBL/GenBank/DDBJ databases">
        <authorList>
            <person name="Sun Q."/>
            <person name="Ohkuma M."/>
        </authorList>
    </citation>
    <scope>NUCLEOTIDE SEQUENCE</scope>
    <source>
        <strain evidence="1">JCM 12580</strain>
    </source>
</reference>
<organism evidence="1 2">
    <name type="scientific">Lentibacillus kapialis</name>
    <dbReference type="NCBI Taxonomy" id="340214"/>
    <lineage>
        <taxon>Bacteria</taxon>
        <taxon>Bacillati</taxon>
        <taxon>Bacillota</taxon>
        <taxon>Bacilli</taxon>
        <taxon>Bacillales</taxon>
        <taxon>Bacillaceae</taxon>
        <taxon>Lentibacillus</taxon>
    </lineage>
</organism>
<evidence type="ECO:0000313" key="1">
    <source>
        <dbReference type="EMBL" id="GGK09296.1"/>
    </source>
</evidence>